<name>A0A7S2BJZ5_9STRA</name>
<sequence>MIPMPRTQKKLLMQVSQASLRLRMEYGEEPSVGLLASELEISIEELHRRQGLLTRKCYSLESPYSDLVVDTAKDAGDTAMRENLREDMAYVLKHHLDPQELLALQLRFGLETSIQEAIPVRLHGKKRGLRSIREIATIMSFSKEHIRKTVQRALCKLRSAGLETYLSDYYALREVSTAASKELT</sequence>
<dbReference type="InterPro" id="IPR013324">
    <property type="entry name" value="RNA_pol_sigma_r3/r4-like"/>
</dbReference>
<proteinExistence type="inferred from homology"/>
<dbReference type="PANTHER" id="PTHR30603">
    <property type="entry name" value="RNA POLYMERASE SIGMA FACTOR RPO"/>
    <property type="match status" value="1"/>
</dbReference>
<protein>
    <recommendedName>
        <fullName evidence="3">RNA polymerase sigma-70 region 4 domain-containing protein</fullName>
    </recommendedName>
</protein>
<reference evidence="2" key="1">
    <citation type="submission" date="2021-01" db="EMBL/GenBank/DDBJ databases">
        <authorList>
            <person name="Corre E."/>
            <person name="Pelletier E."/>
            <person name="Niang G."/>
            <person name="Scheremetjew M."/>
            <person name="Finn R."/>
            <person name="Kale V."/>
            <person name="Holt S."/>
            <person name="Cochrane G."/>
            <person name="Meng A."/>
            <person name="Brown T."/>
            <person name="Cohen L."/>
        </authorList>
    </citation>
    <scope>NUCLEOTIDE SEQUENCE</scope>
    <source>
        <strain evidence="2">CCMP1381</strain>
    </source>
</reference>
<dbReference type="AlphaFoldDB" id="A0A7S2BJZ5"/>
<evidence type="ECO:0000256" key="1">
    <source>
        <dbReference type="ARBA" id="ARBA00007788"/>
    </source>
</evidence>
<gene>
    <name evidence="2" type="ORF">DSPE1174_LOCUS8105</name>
</gene>
<dbReference type="Gene3D" id="1.20.140.160">
    <property type="match status" value="1"/>
</dbReference>
<dbReference type="PANTHER" id="PTHR30603:SF47">
    <property type="entry name" value="RNA POLYMERASE SIGMA FACTOR SIGD, CHLOROPLASTIC"/>
    <property type="match status" value="1"/>
</dbReference>
<dbReference type="InterPro" id="IPR050239">
    <property type="entry name" value="Sigma-70_RNA_pol_init_factors"/>
</dbReference>
<dbReference type="EMBL" id="HBGS01015530">
    <property type="protein sequence ID" value="CAD9398828.1"/>
    <property type="molecule type" value="Transcribed_RNA"/>
</dbReference>
<comment type="similarity">
    <text evidence="1">Belongs to the sigma-70 factor family.</text>
</comment>
<accession>A0A7S2BJZ5</accession>
<dbReference type="SUPFAM" id="SSF88659">
    <property type="entry name" value="Sigma3 and sigma4 domains of RNA polymerase sigma factors"/>
    <property type="match status" value="2"/>
</dbReference>
<organism evidence="2">
    <name type="scientific">Octactis speculum</name>
    <dbReference type="NCBI Taxonomy" id="3111310"/>
    <lineage>
        <taxon>Eukaryota</taxon>
        <taxon>Sar</taxon>
        <taxon>Stramenopiles</taxon>
        <taxon>Ochrophyta</taxon>
        <taxon>Dictyochophyceae</taxon>
        <taxon>Dictyochales</taxon>
        <taxon>Dictyochaceae</taxon>
        <taxon>Octactis</taxon>
    </lineage>
</organism>
<evidence type="ECO:0008006" key="3">
    <source>
        <dbReference type="Google" id="ProtNLM"/>
    </source>
</evidence>
<evidence type="ECO:0000313" key="2">
    <source>
        <dbReference type="EMBL" id="CAD9398828.1"/>
    </source>
</evidence>